<accession>A0A2P2PXP3</accession>
<evidence type="ECO:0000313" key="1">
    <source>
        <dbReference type="EMBL" id="MBX59433.1"/>
    </source>
</evidence>
<protein>
    <submittedName>
        <fullName evidence="1">Uncharacterized protein</fullName>
    </submittedName>
</protein>
<dbReference type="EMBL" id="GGEC01078949">
    <property type="protein sequence ID" value="MBX59433.1"/>
    <property type="molecule type" value="Transcribed_RNA"/>
</dbReference>
<proteinExistence type="predicted"/>
<sequence length="22" mass="2549">MSFTRNSPEKMSFSPCVCVVWL</sequence>
<reference evidence="1" key="1">
    <citation type="submission" date="2018-02" db="EMBL/GenBank/DDBJ databases">
        <title>Rhizophora mucronata_Transcriptome.</title>
        <authorList>
            <person name="Meera S.P."/>
            <person name="Sreeshan A."/>
            <person name="Augustine A."/>
        </authorList>
    </citation>
    <scope>NUCLEOTIDE SEQUENCE</scope>
    <source>
        <tissue evidence="1">Leaf</tissue>
    </source>
</reference>
<name>A0A2P2PXP3_RHIMU</name>
<dbReference type="AlphaFoldDB" id="A0A2P2PXP3"/>
<organism evidence="1">
    <name type="scientific">Rhizophora mucronata</name>
    <name type="common">Asiatic mangrove</name>
    <dbReference type="NCBI Taxonomy" id="61149"/>
    <lineage>
        <taxon>Eukaryota</taxon>
        <taxon>Viridiplantae</taxon>
        <taxon>Streptophyta</taxon>
        <taxon>Embryophyta</taxon>
        <taxon>Tracheophyta</taxon>
        <taxon>Spermatophyta</taxon>
        <taxon>Magnoliopsida</taxon>
        <taxon>eudicotyledons</taxon>
        <taxon>Gunneridae</taxon>
        <taxon>Pentapetalae</taxon>
        <taxon>rosids</taxon>
        <taxon>fabids</taxon>
        <taxon>Malpighiales</taxon>
        <taxon>Rhizophoraceae</taxon>
        <taxon>Rhizophora</taxon>
    </lineage>
</organism>